<dbReference type="Pfam" id="PF00874">
    <property type="entry name" value="PRD"/>
    <property type="match status" value="2"/>
</dbReference>
<dbReference type="AlphaFoldDB" id="A0A6N2W0D1"/>
<dbReference type="GO" id="GO:0006355">
    <property type="term" value="P:regulation of DNA-templated transcription"/>
    <property type="evidence" value="ECO:0007669"/>
    <property type="project" value="InterPro"/>
</dbReference>
<evidence type="ECO:0000256" key="2">
    <source>
        <dbReference type="ARBA" id="ARBA00023015"/>
    </source>
</evidence>
<dbReference type="Gene3D" id="3.40.930.10">
    <property type="entry name" value="Mannitol-specific EII, Chain A"/>
    <property type="match status" value="1"/>
</dbReference>
<proteinExistence type="predicted"/>
<dbReference type="InterPro" id="IPR016152">
    <property type="entry name" value="PTrfase/Anion_transptr"/>
</dbReference>
<accession>A0A6N2W0D1</accession>
<keyword evidence="3" id="KW-0804">Transcription</keyword>
<dbReference type="Gene3D" id="3.40.50.2300">
    <property type="match status" value="1"/>
</dbReference>
<dbReference type="InterPro" id="IPR050661">
    <property type="entry name" value="BglG_antiterminators"/>
</dbReference>
<dbReference type="PROSITE" id="PS51099">
    <property type="entry name" value="PTS_EIIB_TYPE_2"/>
    <property type="match status" value="1"/>
</dbReference>
<sequence length="696" mass="80036">MDQTFFSLRQIKLFQILLGQDQYLPMDQAAERLGVSTRTLFREIQGINRELGGLSVYLETKTGKGIRLSGDRESFAGCLEEISKRDSSLFYYTKEQRRALLTIEFLKRKHIEKLGYYAYKLMVSEATISNDIQAVRPWFQKHSLALERKAGLGITVTGEEENFRSAIIDFLNEKLMRADVEQFQDSRGEFRALEYFQNLGKNSNMDLLNEEILDKVIKILKKCEDEFLSRITRHSYIGLVIHLVIAIERLLSGKTITMEEELLRALKEDPYYKKAKELTAYFEEEFHIEVPESESAYVFMHLKGARMKYAVEKQDELTKMLDEYDCMIVADDLIAAFGRLMGDDFSQDKVLYQGLASHLRATLHRLNYHMRLENPLLDQIKEDFRDIFAICKSVCKVMETKYHLEVNEDEIAYLSFHFGAAIERKKAQIKQSVILNVAVVCASGIGISSFLSSSIKSRFAGTVRVSPLSVEQVALREAEGMDIIISTLKLPDQGIPVMEVGALLKEEDFGRMQAYFEILKEQKIQKKIPDVKNIRRAVCPDIVENLRIYPADASEGKEEVLRKLLGHTDMGEKQKDRCLEAVMEREKDGPVALKDRKFLIFHCNIPGNNTPVLMFFTLDHKKGTHPDFQDFDKGALMIVDKKQDKKTRDTLAVISEGFVNDERILESLEKKDPKALRCQIREYLERAKQEGDEGLL</sequence>
<dbReference type="PROSITE" id="PS51372">
    <property type="entry name" value="PRD_2"/>
    <property type="match status" value="2"/>
</dbReference>
<name>A0A6N2W0D1_9FIRM</name>
<dbReference type="PANTHER" id="PTHR30185">
    <property type="entry name" value="CRYPTIC BETA-GLUCOSIDE BGL OPERON ANTITERMINATOR"/>
    <property type="match status" value="1"/>
</dbReference>
<dbReference type="GO" id="GO:0009401">
    <property type="term" value="P:phosphoenolpyruvate-dependent sugar phosphotransferase system"/>
    <property type="evidence" value="ECO:0007669"/>
    <property type="project" value="InterPro"/>
</dbReference>
<gene>
    <name evidence="4" type="primary">mtlR_11</name>
    <name evidence="4" type="ORF">ACLFYP115_02988</name>
</gene>
<dbReference type="EMBL" id="CACRSQ010000007">
    <property type="protein sequence ID" value="VYT36199.1"/>
    <property type="molecule type" value="Genomic_DNA"/>
</dbReference>
<dbReference type="InterPro" id="IPR013011">
    <property type="entry name" value="PTS_EIIB_2"/>
</dbReference>
<organism evidence="4">
    <name type="scientific">Anaerostipes caccae</name>
    <dbReference type="NCBI Taxonomy" id="105841"/>
    <lineage>
        <taxon>Bacteria</taxon>
        <taxon>Bacillati</taxon>
        <taxon>Bacillota</taxon>
        <taxon>Clostridia</taxon>
        <taxon>Lachnospirales</taxon>
        <taxon>Lachnospiraceae</taxon>
        <taxon>Anaerostipes</taxon>
    </lineage>
</organism>
<dbReference type="Pfam" id="PF08279">
    <property type="entry name" value="HTH_11"/>
    <property type="match status" value="1"/>
</dbReference>
<keyword evidence="1" id="KW-0677">Repeat</keyword>
<keyword evidence="2" id="KW-0805">Transcription regulation</keyword>
<dbReference type="RefSeq" id="WP_006566072.1">
    <property type="nucleotide sequence ID" value="NZ_BAABRZ010000004.1"/>
</dbReference>
<dbReference type="InterPro" id="IPR036634">
    <property type="entry name" value="PRD_sf"/>
</dbReference>
<dbReference type="GeneID" id="69470200"/>
<evidence type="ECO:0000256" key="1">
    <source>
        <dbReference type="ARBA" id="ARBA00022737"/>
    </source>
</evidence>
<dbReference type="InterPro" id="IPR036388">
    <property type="entry name" value="WH-like_DNA-bd_sf"/>
</dbReference>
<protein>
    <submittedName>
        <fullName evidence="4">Transcriptional regulator MtlR</fullName>
    </submittedName>
</protein>
<dbReference type="Gene3D" id="1.10.10.10">
    <property type="entry name" value="Winged helix-like DNA-binding domain superfamily/Winged helix DNA-binding domain"/>
    <property type="match status" value="1"/>
</dbReference>
<evidence type="ECO:0000313" key="4">
    <source>
        <dbReference type="EMBL" id="VYT36199.1"/>
    </source>
</evidence>
<dbReference type="InterPro" id="IPR013196">
    <property type="entry name" value="HTH_11"/>
</dbReference>
<dbReference type="SUPFAM" id="SSF63520">
    <property type="entry name" value="PTS-regulatory domain, PRD"/>
    <property type="match status" value="2"/>
</dbReference>
<dbReference type="InterPro" id="IPR011608">
    <property type="entry name" value="PRD"/>
</dbReference>
<dbReference type="PANTHER" id="PTHR30185:SF18">
    <property type="entry name" value="TRANSCRIPTIONAL REGULATOR MTLR"/>
    <property type="match status" value="1"/>
</dbReference>
<dbReference type="Gene3D" id="1.10.1790.10">
    <property type="entry name" value="PRD domain"/>
    <property type="match status" value="2"/>
</dbReference>
<evidence type="ECO:0000256" key="3">
    <source>
        <dbReference type="ARBA" id="ARBA00023163"/>
    </source>
</evidence>
<reference evidence="4" key="1">
    <citation type="submission" date="2019-11" db="EMBL/GenBank/DDBJ databases">
        <authorList>
            <person name="Feng L."/>
        </authorList>
    </citation>
    <scope>NUCLEOTIDE SEQUENCE</scope>
    <source>
        <strain evidence="4">AcaccaeLFYP115</strain>
    </source>
</reference>
<dbReference type="GO" id="GO:0008982">
    <property type="term" value="F:protein-N(PI)-phosphohistidine-sugar phosphotransferase activity"/>
    <property type="evidence" value="ECO:0007669"/>
    <property type="project" value="InterPro"/>
</dbReference>